<evidence type="ECO:0000313" key="2">
    <source>
        <dbReference type="Proteomes" id="UP001176961"/>
    </source>
</evidence>
<dbReference type="Proteomes" id="UP001176961">
    <property type="component" value="Unassembled WGS sequence"/>
</dbReference>
<proteinExistence type="predicted"/>
<evidence type="ECO:0000313" key="1">
    <source>
        <dbReference type="EMBL" id="CAJ0600491.1"/>
    </source>
</evidence>
<organism evidence="1 2">
    <name type="scientific">Cylicocyclus nassatus</name>
    <name type="common">Nematode worm</name>
    <dbReference type="NCBI Taxonomy" id="53992"/>
    <lineage>
        <taxon>Eukaryota</taxon>
        <taxon>Metazoa</taxon>
        <taxon>Ecdysozoa</taxon>
        <taxon>Nematoda</taxon>
        <taxon>Chromadorea</taxon>
        <taxon>Rhabditida</taxon>
        <taxon>Rhabditina</taxon>
        <taxon>Rhabditomorpha</taxon>
        <taxon>Strongyloidea</taxon>
        <taxon>Strongylidae</taxon>
        <taxon>Cylicocyclus</taxon>
    </lineage>
</organism>
<gene>
    <name evidence="1" type="ORF">CYNAS_LOCUS12474</name>
</gene>
<keyword evidence="2" id="KW-1185">Reference proteome</keyword>
<comment type="caution">
    <text evidence="1">The sequence shown here is derived from an EMBL/GenBank/DDBJ whole genome shotgun (WGS) entry which is preliminary data.</text>
</comment>
<sequence length="110" mass="12588">MRVRSWLASMLCSHEEACAPAQDNSDNSRASSPRLPVVKKDWISCVAKLEAELARAIADLEIARRERGTEILFAKNMRETEAAEKARIVERRRNMNLNKEVLELNEDLHN</sequence>
<accession>A0AA36GYI3</accession>
<protein>
    <submittedName>
        <fullName evidence="1">Uncharacterized protein</fullName>
    </submittedName>
</protein>
<dbReference type="AlphaFoldDB" id="A0AA36GYI3"/>
<name>A0AA36GYI3_CYLNA</name>
<reference evidence="1" key="1">
    <citation type="submission" date="2023-07" db="EMBL/GenBank/DDBJ databases">
        <authorList>
            <consortium name="CYATHOMIX"/>
        </authorList>
    </citation>
    <scope>NUCLEOTIDE SEQUENCE</scope>
    <source>
        <strain evidence="1">N/A</strain>
    </source>
</reference>
<dbReference type="EMBL" id="CATQJL010000223">
    <property type="protein sequence ID" value="CAJ0600491.1"/>
    <property type="molecule type" value="Genomic_DNA"/>
</dbReference>